<feature type="region of interest" description="Disordered" evidence="1">
    <location>
        <begin position="55"/>
        <end position="108"/>
    </location>
</feature>
<dbReference type="AlphaFoldDB" id="A0A423VAQ9"/>
<evidence type="ECO:0000313" key="3">
    <source>
        <dbReference type="Proteomes" id="UP000284375"/>
    </source>
</evidence>
<reference evidence="2 3" key="1">
    <citation type="submission" date="2015-09" db="EMBL/GenBank/DDBJ databases">
        <title>Host preference determinants of Valsa canker pathogens revealed by comparative genomics.</title>
        <authorList>
            <person name="Yin Z."/>
            <person name="Huang L."/>
        </authorList>
    </citation>
    <scope>NUCLEOTIDE SEQUENCE [LARGE SCALE GENOMIC DNA]</scope>
    <source>
        <strain evidence="2 3">YSFL</strain>
    </source>
</reference>
<organism evidence="2 3">
    <name type="scientific">Cytospora chrysosperma</name>
    <name type="common">Cytospora canker fungus</name>
    <name type="synonym">Sphaeria chrysosperma</name>
    <dbReference type="NCBI Taxonomy" id="252740"/>
    <lineage>
        <taxon>Eukaryota</taxon>
        <taxon>Fungi</taxon>
        <taxon>Dikarya</taxon>
        <taxon>Ascomycota</taxon>
        <taxon>Pezizomycotina</taxon>
        <taxon>Sordariomycetes</taxon>
        <taxon>Sordariomycetidae</taxon>
        <taxon>Diaporthales</taxon>
        <taxon>Cytosporaceae</taxon>
        <taxon>Cytospora</taxon>
    </lineage>
</organism>
<dbReference type="OrthoDB" id="2873061at2759"/>
<dbReference type="EMBL" id="LJZO01000073">
    <property type="protein sequence ID" value="ROV87937.1"/>
    <property type="molecule type" value="Genomic_DNA"/>
</dbReference>
<feature type="compositionally biased region" description="Basic and acidic residues" evidence="1">
    <location>
        <begin position="145"/>
        <end position="162"/>
    </location>
</feature>
<evidence type="ECO:0000313" key="2">
    <source>
        <dbReference type="EMBL" id="ROV87937.1"/>
    </source>
</evidence>
<name>A0A423VAQ9_CYTCH</name>
<gene>
    <name evidence="2" type="ORF">VSDG_09465</name>
</gene>
<feature type="compositionally biased region" description="Polar residues" evidence="1">
    <location>
        <begin position="99"/>
        <end position="108"/>
    </location>
</feature>
<proteinExistence type="predicted"/>
<sequence length="239" mass="26143">MDHTGSSNRNSDDMAVWVPNEAFEFLQKLWKPEYQWAPVPVDRSLAIAPENIAFIESGGPDPNTPIATPQPPRTPEELPMTPGAPLPPQDTSREDQSGIGWSSGSLEPETAVTTITSSPGDITPPNSHSGVWEGVKDRRVTQIMERSGRDPGRLEDGEEGHKKAGTRSVLRNTLGGQKPLDNSDRANPRNMTKTKRHTRPKSFAVRLDLNLSVEIQLKGVVSGDITLSAETLYCVSTER</sequence>
<comment type="caution">
    <text evidence="2">The sequence shown here is derived from an EMBL/GenBank/DDBJ whole genome shotgun (WGS) entry which is preliminary data.</text>
</comment>
<accession>A0A423VAQ9</accession>
<keyword evidence="3" id="KW-1185">Reference proteome</keyword>
<feature type="region of interest" description="Disordered" evidence="1">
    <location>
        <begin position="145"/>
        <end position="201"/>
    </location>
</feature>
<protein>
    <submittedName>
        <fullName evidence="2">Uncharacterized protein</fullName>
    </submittedName>
</protein>
<dbReference type="Proteomes" id="UP000284375">
    <property type="component" value="Unassembled WGS sequence"/>
</dbReference>
<evidence type="ECO:0000256" key="1">
    <source>
        <dbReference type="SAM" id="MobiDB-lite"/>
    </source>
</evidence>